<protein>
    <submittedName>
        <fullName evidence="1">Uncharacterized protein</fullName>
    </submittedName>
</protein>
<dbReference type="InParanoid" id="Q7UKA7"/>
<dbReference type="EMBL" id="BX294152">
    <property type="protein sequence ID" value="CAD76974.1"/>
    <property type="molecule type" value="Genomic_DNA"/>
</dbReference>
<keyword evidence="2" id="KW-1185">Reference proteome</keyword>
<dbReference type="HOGENOM" id="CLU_3256990_0_0_0"/>
<organism evidence="1 2">
    <name type="scientific">Rhodopirellula baltica (strain DSM 10527 / NCIMB 13988 / SH1)</name>
    <dbReference type="NCBI Taxonomy" id="243090"/>
    <lineage>
        <taxon>Bacteria</taxon>
        <taxon>Pseudomonadati</taxon>
        <taxon>Planctomycetota</taxon>
        <taxon>Planctomycetia</taxon>
        <taxon>Pirellulales</taxon>
        <taxon>Pirellulaceae</taxon>
        <taxon>Rhodopirellula</taxon>
    </lineage>
</organism>
<dbReference type="AlphaFoldDB" id="Q7UKA7"/>
<evidence type="ECO:0000313" key="1">
    <source>
        <dbReference type="EMBL" id="CAD76974.1"/>
    </source>
</evidence>
<dbReference type="Proteomes" id="UP000001025">
    <property type="component" value="Chromosome"/>
</dbReference>
<sequence length="42" mass="4835">MNKYGPSMSECFIRIQIRIALSRGLRHPFRAAAFQPACFDHP</sequence>
<accession>Q7UKA7</accession>
<name>Q7UKA7_RHOBA</name>
<dbReference type="EnsemblBacteria" id="CAD76974">
    <property type="protein sequence ID" value="CAD76974"/>
    <property type="gene ID" value="RB10752"/>
</dbReference>
<evidence type="ECO:0000313" key="2">
    <source>
        <dbReference type="Proteomes" id="UP000001025"/>
    </source>
</evidence>
<reference evidence="1 2" key="1">
    <citation type="journal article" date="2003" name="Proc. Natl. Acad. Sci. U.S.A.">
        <title>Complete genome sequence of the marine planctomycete Pirellula sp. strain 1.</title>
        <authorList>
            <person name="Gloeckner F.O."/>
            <person name="Kube M."/>
            <person name="Bauer M."/>
            <person name="Teeling H."/>
            <person name="Lombardot T."/>
            <person name="Ludwig W."/>
            <person name="Gade D."/>
            <person name="Beck A."/>
            <person name="Borzym K."/>
            <person name="Heitmann K."/>
            <person name="Rabus R."/>
            <person name="Schlesner H."/>
            <person name="Amann R."/>
            <person name="Reinhardt R."/>
        </authorList>
    </citation>
    <scope>NUCLEOTIDE SEQUENCE [LARGE SCALE GENOMIC DNA]</scope>
    <source>
        <strain evidence="2">DSM 10527 / NCIMB 13988 / SH1</strain>
    </source>
</reference>
<dbReference type="KEGG" id="rba:RB10752"/>
<proteinExistence type="predicted"/>
<gene>
    <name evidence="1" type="ordered locus">RB10752</name>
</gene>